<dbReference type="RefSeq" id="WP_264516726.1">
    <property type="nucleotide sequence ID" value="NZ_JAPDDR010000028.1"/>
</dbReference>
<feature type="domain" description="Ice-binding protein C-terminal" evidence="2">
    <location>
        <begin position="265"/>
        <end position="288"/>
    </location>
</feature>
<evidence type="ECO:0000259" key="2">
    <source>
        <dbReference type="Pfam" id="PF07589"/>
    </source>
</evidence>
<name>A0ABT3GB85_9BACT</name>
<gene>
    <name evidence="3" type="ORF">OJ996_26205</name>
</gene>
<dbReference type="Proteomes" id="UP001165653">
    <property type="component" value="Unassembled WGS sequence"/>
</dbReference>
<dbReference type="InterPro" id="IPR013424">
    <property type="entry name" value="Ice-binding_C"/>
</dbReference>
<evidence type="ECO:0000313" key="3">
    <source>
        <dbReference type="EMBL" id="MCW1917107.1"/>
    </source>
</evidence>
<dbReference type="Pfam" id="PF07589">
    <property type="entry name" value="PEP-CTERM"/>
    <property type="match status" value="1"/>
</dbReference>
<protein>
    <submittedName>
        <fullName evidence="3">PEP-CTERM sorting domain-containing protein</fullName>
    </submittedName>
</protein>
<sequence length="289" mass="29997">MKAPSFCTLVASCLAGAAAQAATVSAPSGQWVPLAGNYDFIADQQTGQPQSDIVGNGTNHGFFTTFNNNGNASATDGTLGFRIRLDEAGGNTNNPAFTRVAWIGIDANQDAALDVFVGLGVQGQDTVIRIYDAGTGANTGPSTTTIASSHYNSVNADSTNYNYRPVNSGTGPTQDGGTTNDLTPGGTDTDYYVSFFVNFQTLVTFLQTQGISITDQSDLRYVMATSTQWNSLNQDLGGVNGGLSSPLTWGEIGGFSPLVTANGSPVPEPASAALAFLGLGALALRRRRK</sequence>
<keyword evidence="4" id="KW-1185">Reference proteome</keyword>
<reference evidence="3" key="1">
    <citation type="submission" date="2022-10" db="EMBL/GenBank/DDBJ databases">
        <title>Luteolibacter sp. GHJ8, whole genome shotgun sequencing project.</title>
        <authorList>
            <person name="Zhao G."/>
            <person name="Shen L."/>
        </authorList>
    </citation>
    <scope>NUCLEOTIDE SEQUENCE</scope>
    <source>
        <strain evidence="3">GHJ8</strain>
    </source>
</reference>
<comment type="caution">
    <text evidence="3">The sequence shown here is derived from an EMBL/GenBank/DDBJ whole genome shotgun (WGS) entry which is preliminary data.</text>
</comment>
<evidence type="ECO:0000256" key="1">
    <source>
        <dbReference type="SAM" id="SignalP"/>
    </source>
</evidence>
<dbReference type="NCBIfam" id="TIGR03382">
    <property type="entry name" value="GC_trans_RRR"/>
    <property type="match status" value="1"/>
</dbReference>
<accession>A0ABT3GB85</accession>
<evidence type="ECO:0000313" key="4">
    <source>
        <dbReference type="Proteomes" id="UP001165653"/>
    </source>
</evidence>
<dbReference type="NCBIfam" id="TIGR02595">
    <property type="entry name" value="PEP_CTERM"/>
    <property type="match status" value="1"/>
</dbReference>
<dbReference type="InterPro" id="IPR017756">
    <property type="entry name" value="TM_Gly-Cys-Arg_CS"/>
</dbReference>
<organism evidence="3 4">
    <name type="scientific">Luteolibacter rhizosphaerae</name>
    <dbReference type="NCBI Taxonomy" id="2989719"/>
    <lineage>
        <taxon>Bacteria</taxon>
        <taxon>Pseudomonadati</taxon>
        <taxon>Verrucomicrobiota</taxon>
        <taxon>Verrucomicrobiia</taxon>
        <taxon>Verrucomicrobiales</taxon>
        <taxon>Verrucomicrobiaceae</taxon>
        <taxon>Luteolibacter</taxon>
    </lineage>
</organism>
<keyword evidence="1" id="KW-0732">Signal</keyword>
<feature type="signal peptide" evidence="1">
    <location>
        <begin position="1"/>
        <end position="21"/>
    </location>
</feature>
<proteinExistence type="predicted"/>
<dbReference type="EMBL" id="JAPDDR010000028">
    <property type="protein sequence ID" value="MCW1917107.1"/>
    <property type="molecule type" value="Genomic_DNA"/>
</dbReference>
<feature type="chain" id="PRO_5045760245" evidence="1">
    <location>
        <begin position="22"/>
        <end position="289"/>
    </location>
</feature>